<feature type="repeat" description="TPR" evidence="3">
    <location>
        <begin position="126"/>
        <end position="159"/>
    </location>
</feature>
<dbReference type="PRINTS" id="PR00625">
    <property type="entry name" value="JDOMAIN"/>
</dbReference>
<name>I0Z799_COCSC</name>
<dbReference type="PROSITE" id="PS50005">
    <property type="entry name" value="TPR"/>
    <property type="match status" value="1"/>
</dbReference>
<dbReference type="PROSITE" id="PS00636">
    <property type="entry name" value="DNAJ_1"/>
    <property type="match status" value="1"/>
</dbReference>
<evidence type="ECO:0000256" key="2">
    <source>
        <dbReference type="ARBA" id="ARBA00022803"/>
    </source>
</evidence>
<dbReference type="SUPFAM" id="SSF48452">
    <property type="entry name" value="TPR-like"/>
    <property type="match status" value="1"/>
</dbReference>
<dbReference type="InterPro" id="IPR001623">
    <property type="entry name" value="DnaJ_domain"/>
</dbReference>
<dbReference type="SMART" id="SM00028">
    <property type="entry name" value="TPR"/>
    <property type="match status" value="6"/>
</dbReference>
<comment type="caution">
    <text evidence="5">The sequence shown here is derived from an EMBL/GenBank/DDBJ whole genome shotgun (WGS) entry which is preliminary data.</text>
</comment>
<dbReference type="KEGG" id="csl:COCSUDRAFT_59047"/>
<keyword evidence="2 3" id="KW-0802">TPR repeat</keyword>
<dbReference type="SMART" id="SM00271">
    <property type="entry name" value="DnaJ"/>
    <property type="match status" value="1"/>
</dbReference>
<dbReference type="EMBL" id="AGSI01000002">
    <property type="protein sequence ID" value="EIE26518.1"/>
    <property type="molecule type" value="Genomic_DNA"/>
</dbReference>
<feature type="domain" description="J" evidence="4">
    <location>
        <begin position="441"/>
        <end position="511"/>
    </location>
</feature>
<evidence type="ECO:0000259" key="4">
    <source>
        <dbReference type="PROSITE" id="PS50076"/>
    </source>
</evidence>
<accession>I0Z799</accession>
<dbReference type="Gene3D" id="1.10.287.110">
    <property type="entry name" value="DnaJ domain"/>
    <property type="match status" value="1"/>
</dbReference>
<dbReference type="Gene3D" id="1.25.40.10">
    <property type="entry name" value="Tetratricopeptide repeat domain"/>
    <property type="match status" value="2"/>
</dbReference>
<protein>
    <submittedName>
        <fullName evidence="5">TPR-like protein</fullName>
    </submittedName>
</protein>
<dbReference type="AlphaFoldDB" id="I0Z799"/>
<dbReference type="Pfam" id="PF00226">
    <property type="entry name" value="DnaJ"/>
    <property type="match status" value="1"/>
</dbReference>
<gene>
    <name evidence="5" type="ORF">COCSUDRAFT_59047</name>
</gene>
<evidence type="ECO:0000313" key="6">
    <source>
        <dbReference type="Proteomes" id="UP000007264"/>
    </source>
</evidence>
<evidence type="ECO:0000256" key="3">
    <source>
        <dbReference type="PROSITE-ProRule" id="PRU00339"/>
    </source>
</evidence>
<keyword evidence="1" id="KW-0677">Repeat</keyword>
<dbReference type="SUPFAM" id="SSF46565">
    <property type="entry name" value="Chaperone J-domain"/>
    <property type="match status" value="1"/>
</dbReference>
<reference evidence="5 6" key="1">
    <citation type="journal article" date="2012" name="Genome Biol.">
        <title>The genome of the polar eukaryotic microalga coccomyxa subellipsoidea reveals traits of cold adaptation.</title>
        <authorList>
            <person name="Blanc G."/>
            <person name="Agarkova I."/>
            <person name="Grimwood J."/>
            <person name="Kuo A."/>
            <person name="Brueggeman A."/>
            <person name="Dunigan D."/>
            <person name="Gurnon J."/>
            <person name="Ladunga I."/>
            <person name="Lindquist E."/>
            <person name="Lucas S."/>
            <person name="Pangilinan J."/>
            <person name="Proschold T."/>
            <person name="Salamov A."/>
            <person name="Schmutz J."/>
            <person name="Weeks D."/>
            <person name="Yamada T."/>
            <person name="Claverie J.M."/>
            <person name="Grigoriev I."/>
            <person name="Van Etten J."/>
            <person name="Lomsadze A."/>
            <person name="Borodovsky M."/>
        </authorList>
    </citation>
    <scope>NUCLEOTIDE SEQUENCE [LARGE SCALE GENOMIC DNA]</scope>
    <source>
        <strain evidence="5 6">C-169</strain>
    </source>
</reference>
<dbReference type="PANTHER" id="PTHR45188:SF2">
    <property type="entry name" value="DNAJ HOMOLOG SUBFAMILY C MEMBER 7"/>
    <property type="match status" value="1"/>
</dbReference>
<dbReference type="PANTHER" id="PTHR45188">
    <property type="entry name" value="DNAJ PROTEIN P58IPK HOMOLOG"/>
    <property type="match status" value="1"/>
</dbReference>
<proteinExistence type="predicted"/>
<dbReference type="STRING" id="574566.I0Z799"/>
<dbReference type="eggNOG" id="KOG0550">
    <property type="taxonomic scope" value="Eukaryota"/>
</dbReference>
<dbReference type="InterPro" id="IPR011990">
    <property type="entry name" value="TPR-like_helical_dom_sf"/>
</dbReference>
<dbReference type="PROSITE" id="PS50076">
    <property type="entry name" value="DNAJ_2"/>
    <property type="match status" value="1"/>
</dbReference>
<dbReference type="GeneID" id="17044528"/>
<dbReference type="InterPro" id="IPR019734">
    <property type="entry name" value="TPR_rpt"/>
</dbReference>
<sequence length="514" mass="56264">MNALADPGEAGSIWRTEKIDSFQKLAAKAGLEENEEYKRLITLIVAETTSLEQLWQAQKVENDAGMAAYGAGAHGKAFHHFSEAIRLWPSNCIYHANRASSALKLGRADVALQDAKNAMKRNPKYCKAYLRAGACAVALQRPSEALSMYQHALLLKPKSSKAKARAGCEAAARMCEEQARTCEQEAASALHGERPPMPPAAPSDEAAAEQLLSAEAMLQACPDMHAAICAYIEGLILCQRYADAQNACLPLLPGVDRLYLQAEASWRGGDAEEAHTSLEAALALAQDSSKCLNLRSLVARLLQHERAAAAAREEGRLEECIGECTAALQTTEHFSCAGLHCHLLYHRGSAHAAAGHSQEALGDCSAALQLNPAHAECLHLRHTVHREMGSYVEAYLDLQRLRTAAPSWPGLLQLMEEAATLSLAHRSDLRASAKAGNVPGGYYEVLEVPVQASAQDIRRAYRKQAAVWHPDKWLNAEKDDVFRAQDKFREVTLAYETLGDEQKRCMYNAKNLWY</sequence>
<dbReference type="OrthoDB" id="445556at2759"/>
<keyword evidence="6" id="KW-1185">Reference proteome</keyword>
<evidence type="ECO:0000313" key="5">
    <source>
        <dbReference type="EMBL" id="EIE26518.1"/>
    </source>
</evidence>
<organism evidence="5 6">
    <name type="scientific">Coccomyxa subellipsoidea (strain C-169)</name>
    <name type="common">Green microalga</name>
    <dbReference type="NCBI Taxonomy" id="574566"/>
    <lineage>
        <taxon>Eukaryota</taxon>
        <taxon>Viridiplantae</taxon>
        <taxon>Chlorophyta</taxon>
        <taxon>core chlorophytes</taxon>
        <taxon>Trebouxiophyceae</taxon>
        <taxon>Trebouxiophyceae incertae sedis</taxon>
        <taxon>Coccomyxaceae</taxon>
        <taxon>Coccomyxa</taxon>
        <taxon>Coccomyxa subellipsoidea</taxon>
    </lineage>
</organism>
<dbReference type="CDD" id="cd06257">
    <property type="entry name" value="DnaJ"/>
    <property type="match status" value="1"/>
</dbReference>
<dbReference type="RefSeq" id="XP_005651062.1">
    <property type="nucleotide sequence ID" value="XM_005651005.1"/>
</dbReference>
<dbReference type="Proteomes" id="UP000007264">
    <property type="component" value="Unassembled WGS sequence"/>
</dbReference>
<evidence type="ECO:0000256" key="1">
    <source>
        <dbReference type="ARBA" id="ARBA00022737"/>
    </source>
</evidence>
<dbReference type="InterPro" id="IPR018253">
    <property type="entry name" value="DnaJ_domain_CS"/>
</dbReference>
<dbReference type="InterPro" id="IPR036869">
    <property type="entry name" value="J_dom_sf"/>
</dbReference>